<reference evidence="6" key="3">
    <citation type="submission" date="2025-09" db="UniProtKB">
        <authorList>
            <consortium name="Ensembl"/>
        </authorList>
    </citation>
    <scope>IDENTIFICATION</scope>
</reference>
<evidence type="ECO:0000256" key="4">
    <source>
        <dbReference type="ARBA" id="ARBA00023054"/>
    </source>
</evidence>
<evidence type="ECO:0000256" key="2">
    <source>
        <dbReference type="ARBA" id="ARBA00022703"/>
    </source>
</evidence>
<keyword evidence="3" id="KW-0832">Ubl conjugation</keyword>
<organism evidence="6 7">
    <name type="scientific">Podarcis muralis</name>
    <name type="common">Wall lizard</name>
    <name type="synonym">Lacerta muralis</name>
    <dbReference type="NCBI Taxonomy" id="64176"/>
    <lineage>
        <taxon>Eukaryota</taxon>
        <taxon>Metazoa</taxon>
        <taxon>Chordata</taxon>
        <taxon>Craniata</taxon>
        <taxon>Vertebrata</taxon>
        <taxon>Euteleostomi</taxon>
        <taxon>Lepidosauria</taxon>
        <taxon>Squamata</taxon>
        <taxon>Bifurcata</taxon>
        <taxon>Unidentata</taxon>
        <taxon>Episquamata</taxon>
        <taxon>Laterata</taxon>
        <taxon>Lacertibaenia</taxon>
        <taxon>Lacertidae</taxon>
        <taxon>Podarcis</taxon>
    </lineage>
</organism>
<dbReference type="SMART" id="SM00061">
    <property type="entry name" value="MATH"/>
    <property type="match status" value="1"/>
</dbReference>
<name>A0A670HVZ7_PODMU</name>
<dbReference type="InterPro" id="IPR002083">
    <property type="entry name" value="MATH/TRAF_dom"/>
</dbReference>
<dbReference type="GeneTree" id="ENSGT00940000156621"/>
<feature type="domain" description="MATH" evidence="5">
    <location>
        <begin position="151"/>
        <end position="297"/>
    </location>
</feature>
<keyword evidence="2" id="KW-0053">Apoptosis</keyword>
<dbReference type="KEGG" id="pmua:114592029"/>
<dbReference type="Gene3D" id="1.20.5.170">
    <property type="match status" value="1"/>
</dbReference>
<dbReference type="FunFam" id="2.60.210.10:FF:000001">
    <property type="entry name" value="TNF receptor-associated factor"/>
    <property type="match status" value="1"/>
</dbReference>
<evidence type="ECO:0000256" key="1">
    <source>
        <dbReference type="ARBA" id="ARBA00022499"/>
    </source>
</evidence>
<keyword evidence="4" id="KW-0175">Coiled coil</keyword>
<dbReference type="OMA" id="LENETHH"/>
<evidence type="ECO:0000313" key="6">
    <source>
        <dbReference type="Ensembl" id="ENSPMRP00000003267.1"/>
    </source>
</evidence>
<dbReference type="Ensembl" id="ENSPMRT00000003503.1">
    <property type="protein sequence ID" value="ENSPMRP00000003267.1"/>
    <property type="gene ID" value="ENSPMRG00000002309.1"/>
</dbReference>
<dbReference type="PANTHER" id="PTHR10131">
    <property type="entry name" value="TNF RECEPTOR ASSOCIATED FACTOR"/>
    <property type="match status" value="1"/>
</dbReference>
<evidence type="ECO:0000259" key="5">
    <source>
        <dbReference type="PROSITE" id="PS50144"/>
    </source>
</evidence>
<dbReference type="RefSeq" id="XP_028575676.1">
    <property type="nucleotide sequence ID" value="XM_028719843.1"/>
</dbReference>
<dbReference type="GO" id="GO:0006915">
    <property type="term" value="P:apoptotic process"/>
    <property type="evidence" value="ECO:0007669"/>
    <property type="project" value="UniProtKB-KW"/>
</dbReference>
<dbReference type="Gene3D" id="2.60.210.10">
    <property type="entry name" value="Apoptosis, Tumor Necrosis Factor Receptor Associated Protein 2, Chain A"/>
    <property type="match status" value="1"/>
</dbReference>
<dbReference type="Pfam" id="PF21355">
    <property type="entry name" value="TRAF-mep_MATH"/>
    <property type="match status" value="1"/>
</dbReference>
<proteinExistence type="predicted"/>
<dbReference type="PANTHER" id="PTHR10131:SF96">
    <property type="entry name" value="TNF RECEPTOR-ASSOCIATED FACTOR 1"/>
    <property type="match status" value="1"/>
</dbReference>
<dbReference type="PROSITE" id="PS50144">
    <property type="entry name" value="MATH"/>
    <property type="match status" value="1"/>
</dbReference>
<dbReference type="InterPro" id="IPR008974">
    <property type="entry name" value="TRAF-like"/>
</dbReference>
<dbReference type="OrthoDB" id="6499288at2759"/>
<dbReference type="GeneID" id="114592029"/>
<reference evidence="6" key="2">
    <citation type="submission" date="2025-08" db="UniProtKB">
        <authorList>
            <consortium name="Ensembl"/>
        </authorList>
    </citation>
    <scope>IDENTIFICATION</scope>
</reference>
<protein>
    <submittedName>
        <fullName evidence="6">TNF receptor-associated factor 1-like</fullName>
    </submittedName>
</protein>
<sequence>MSCEMSSPECLKEKGIELLTHFDKVSLRYQQAHDEQVGGTMASQHSHLFGALQQLSGLDKLWERLKSDLPCKQKLGELETRQKTLENIVSVLSRELGRREEAPANALGEAMARILYLEEKVQQQDSLLTLKDVMISNLASRLQVLEQTTYDGCFFWKVPEMGLRLQEVQTGNRPALYSPTFYTSRYGYKLCLKLFLNGDGAGAGSHLSLFLVLMRGEHDFHLKWPFRHKVTFTLLDQVNKRHISTSFRPLETSSSFQRPMSEANVASGLPEFCPLNLLHAPGATYIHNDTLAIQAVIDTKA</sequence>
<keyword evidence="7" id="KW-1185">Reference proteome</keyword>
<dbReference type="SUPFAM" id="SSF49599">
    <property type="entry name" value="TRAF domain-like"/>
    <property type="match status" value="1"/>
</dbReference>
<dbReference type="Proteomes" id="UP000472272">
    <property type="component" value="Chromosome 2"/>
</dbReference>
<dbReference type="InterPro" id="IPR049342">
    <property type="entry name" value="TRAF1-6_MATH_dom"/>
</dbReference>
<evidence type="ECO:0000313" key="7">
    <source>
        <dbReference type="Proteomes" id="UP000472272"/>
    </source>
</evidence>
<reference evidence="6 7" key="1">
    <citation type="journal article" date="2019" name="Proc. Natl. Acad. Sci. U.S.A.">
        <title>Regulatory changes in pterin and carotenoid genes underlie balanced color polymorphisms in the wall lizard.</title>
        <authorList>
            <person name="Andrade P."/>
            <person name="Pinho C."/>
            <person name="Perez I de Lanuza G."/>
            <person name="Afonso S."/>
            <person name="Brejcha J."/>
            <person name="Rubin C.J."/>
            <person name="Wallerman O."/>
            <person name="Pereira P."/>
            <person name="Sabatino S.J."/>
            <person name="Bellati A."/>
            <person name="Pellitteri-Rosa D."/>
            <person name="Bosakova Z."/>
            <person name="Bunikis I."/>
            <person name="Carretero M.A."/>
            <person name="Feiner N."/>
            <person name="Marsik P."/>
            <person name="Pauperio F."/>
            <person name="Salvi D."/>
            <person name="Soler L."/>
            <person name="While G.M."/>
            <person name="Uller T."/>
            <person name="Font E."/>
            <person name="Andersson L."/>
            <person name="Carneiro M."/>
        </authorList>
    </citation>
    <scope>NUCLEOTIDE SEQUENCE</scope>
</reference>
<gene>
    <name evidence="6" type="primary">LOC114592029</name>
</gene>
<keyword evidence="1" id="KW-1017">Isopeptide bond</keyword>
<accession>A0A670HVZ7</accession>
<evidence type="ECO:0000256" key="3">
    <source>
        <dbReference type="ARBA" id="ARBA00022843"/>
    </source>
</evidence>
<dbReference type="AlphaFoldDB" id="A0A670HVZ7"/>